<dbReference type="EMBL" id="NPCC01000005">
    <property type="protein sequence ID" value="PAE90264.1"/>
    <property type="molecule type" value="Genomic_DNA"/>
</dbReference>
<dbReference type="GO" id="GO:0046470">
    <property type="term" value="P:phosphatidylcholine metabolic process"/>
    <property type="evidence" value="ECO:0007669"/>
    <property type="project" value="InterPro"/>
</dbReference>
<dbReference type="PROSITE" id="PS01237">
    <property type="entry name" value="UPF0028"/>
    <property type="match status" value="1"/>
</dbReference>
<comment type="caution">
    <text evidence="7">The sequence shown here is derived from an EMBL/GenBank/DDBJ whole genome shotgun (WGS) entry which is preliminary data.</text>
</comment>
<dbReference type="PANTHER" id="PTHR14226">
    <property type="entry name" value="NEUROPATHY TARGET ESTERASE/SWISS CHEESE D.MELANOGASTER"/>
    <property type="match status" value="1"/>
</dbReference>
<evidence type="ECO:0000256" key="5">
    <source>
        <dbReference type="PROSITE-ProRule" id="PRU01161"/>
    </source>
</evidence>
<feature type="active site" description="Nucleophile" evidence="5">
    <location>
        <position position="45"/>
    </location>
</feature>
<sequence length="262" mass="28422">MPMGAKKPTIGLALGSGGARGFAHIGVLKTLTEAGVHIDYLAGSSMGALVATMYGVGHSVETMEIFAKHFKRKYYLDFTASKQGLIAGQKIESLIRLLAKRKKLESLFPPVQVVATDLLSGQKVVMTKGDVAKAVRASLSIPGIFVPVQRDGQLLVDGGVVERVPVSVVRQMGADIVIAVDVSFFRTTLTSPSIYEILMQTMDVMGRELARKQEHAGDILLRPILKHSSPLDFSETDQLIKQGADACRQQLPGILKLIDQWR</sequence>
<dbReference type="AlphaFoldDB" id="A0A268P3B5"/>
<keyword evidence="3 5" id="KW-0442">Lipid degradation</keyword>
<name>A0A268P3B5_SHOCL</name>
<evidence type="ECO:0000259" key="6">
    <source>
        <dbReference type="PROSITE" id="PS51635"/>
    </source>
</evidence>
<feature type="active site" description="Proton acceptor" evidence="5">
    <location>
        <position position="157"/>
    </location>
</feature>
<dbReference type="PROSITE" id="PS51635">
    <property type="entry name" value="PNPLA"/>
    <property type="match status" value="1"/>
</dbReference>
<evidence type="ECO:0000256" key="4">
    <source>
        <dbReference type="ARBA" id="ARBA00023098"/>
    </source>
</evidence>
<evidence type="ECO:0000256" key="3">
    <source>
        <dbReference type="ARBA" id="ARBA00022963"/>
    </source>
</evidence>
<dbReference type="GO" id="GO:0016042">
    <property type="term" value="P:lipid catabolic process"/>
    <property type="evidence" value="ECO:0007669"/>
    <property type="project" value="UniProtKB-UniRule"/>
</dbReference>
<proteinExistence type="inferred from homology"/>
<reference evidence="7 8" key="1">
    <citation type="submission" date="2017-07" db="EMBL/GenBank/DDBJ databases">
        <title>Isolation and whole genome analysis of endospore-forming bacteria from heroin.</title>
        <authorList>
            <person name="Kalinowski J."/>
            <person name="Ahrens B."/>
            <person name="Al-Dilaimi A."/>
            <person name="Winkler A."/>
            <person name="Wibberg D."/>
            <person name="Schleenbecker U."/>
            <person name="Ruckert C."/>
            <person name="Wolfel R."/>
            <person name="Grass G."/>
        </authorList>
    </citation>
    <scope>NUCLEOTIDE SEQUENCE [LARGE SCALE GENOMIC DNA]</scope>
    <source>
        <strain evidence="7 8">7539</strain>
    </source>
</reference>
<dbReference type="Proteomes" id="UP000216207">
    <property type="component" value="Unassembled WGS sequence"/>
</dbReference>
<evidence type="ECO:0000313" key="8">
    <source>
        <dbReference type="Proteomes" id="UP000216207"/>
    </source>
</evidence>
<comment type="caution">
    <text evidence="5">Lacks conserved residue(s) required for the propagation of feature annotation.</text>
</comment>
<evidence type="ECO:0000313" key="7">
    <source>
        <dbReference type="EMBL" id="PAE90264.1"/>
    </source>
</evidence>
<dbReference type="Gene3D" id="3.40.1090.10">
    <property type="entry name" value="Cytosolic phospholipase A2 catalytic domain"/>
    <property type="match status" value="2"/>
</dbReference>
<evidence type="ECO:0000256" key="2">
    <source>
        <dbReference type="ARBA" id="ARBA00022801"/>
    </source>
</evidence>
<comment type="similarity">
    <text evidence="1">Belongs to the NTE family.</text>
</comment>
<dbReference type="Pfam" id="PF01734">
    <property type="entry name" value="Patatin"/>
    <property type="match status" value="1"/>
</dbReference>
<gene>
    <name evidence="7" type="ORF">CHH72_04595</name>
</gene>
<dbReference type="SUPFAM" id="SSF52151">
    <property type="entry name" value="FabD/lysophospholipase-like"/>
    <property type="match status" value="1"/>
</dbReference>
<protein>
    <submittedName>
        <fullName evidence="7">Esterase</fullName>
    </submittedName>
</protein>
<dbReference type="InterPro" id="IPR050301">
    <property type="entry name" value="NTE"/>
</dbReference>
<accession>A0A268P3B5</accession>
<dbReference type="PANTHER" id="PTHR14226:SF76">
    <property type="entry name" value="NTE FAMILY PROTEIN RSSA"/>
    <property type="match status" value="1"/>
</dbReference>
<dbReference type="GO" id="GO:0004622">
    <property type="term" value="F:phosphatidylcholine lysophospholipase activity"/>
    <property type="evidence" value="ECO:0007669"/>
    <property type="project" value="InterPro"/>
</dbReference>
<dbReference type="InterPro" id="IPR001423">
    <property type="entry name" value="LysoPLipase_patatin_CS"/>
</dbReference>
<feature type="domain" description="PNPLA" evidence="6">
    <location>
        <begin position="12"/>
        <end position="170"/>
    </location>
</feature>
<feature type="short sequence motif" description="DGA/G" evidence="5">
    <location>
        <begin position="157"/>
        <end position="159"/>
    </location>
</feature>
<organism evidence="7 8">
    <name type="scientific">Shouchella clausii</name>
    <name type="common">Alkalihalobacillus clausii</name>
    <dbReference type="NCBI Taxonomy" id="79880"/>
    <lineage>
        <taxon>Bacteria</taxon>
        <taxon>Bacillati</taxon>
        <taxon>Bacillota</taxon>
        <taxon>Bacilli</taxon>
        <taxon>Bacillales</taxon>
        <taxon>Bacillaceae</taxon>
        <taxon>Shouchella</taxon>
    </lineage>
</organism>
<dbReference type="InterPro" id="IPR002641">
    <property type="entry name" value="PNPLA_dom"/>
</dbReference>
<keyword evidence="2 5" id="KW-0378">Hydrolase</keyword>
<keyword evidence="4 5" id="KW-0443">Lipid metabolism</keyword>
<dbReference type="InterPro" id="IPR016035">
    <property type="entry name" value="Acyl_Trfase/lysoPLipase"/>
</dbReference>
<feature type="short sequence motif" description="GXSXG" evidence="5">
    <location>
        <begin position="43"/>
        <end position="47"/>
    </location>
</feature>
<evidence type="ECO:0000256" key="1">
    <source>
        <dbReference type="ARBA" id="ARBA00006636"/>
    </source>
</evidence>